<reference evidence="2 3" key="1">
    <citation type="submission" date="2019-01" db="EMBL/GenBank/DDBJ databases">
        <title>Genome sequences of Streptomyces and Rhizobium isolates collected from root and soil.</title>
        <authorList>
            <person name="Chhettri S."/>
            <person name="Sevigny J.L."/>
            <person name="Sen A."/>
            <person name="Ennis N."/>
            <person name="Tisa L."/>
        </authorList>
    </citation>
    <scope>NUCLEOTIDE SEQUENCE [LARGE SCALE GENOMIC DNA]</scope>
    <source>
        <strain evidence="2 3">San01</strain>
    </source>
</reference>
<dbReference type="Proteomes" id="UP000283128">
    <property type="component" value="Unassembled WGS sequence"/>
</dbReference>
<proteinExistence type="predicted"/>
<dbReference type="RefSeq" id="WP_127832801.1">
    <property type="nucleotide sequence ID" value="NZ_RZYA01000028.1"/>
</dbReference>
<evidence type="ECO:0000256" key="1">
    <source>
        <dbReference type="SAM" id="MobiDB-lite"/>
    </source>
</evidence>
<keyword evidence="3" id="KW-1185">Reference proteome</keyword>
<protein>
    <submittedName>
        <fullName evidence="2">Uncharacterized protein</fullName>
    </submittedName>
</protein>
<gene>
    <name evidence="2" type="ORF">EOT10_37140</name>
</gene>
<dbReference type="AlphaFoldDB" id="A0A3S3U5U8"/>
<dbReference type="EMBL" id="RZYA01000028">
    <property type="protein sequence ID" value="RVU16286.1"/>
    <property type="molecule type" value="Genomic_DNA"/>
</dbReference>
<comment type="caution">
    <text evidence="2">The sequence shown here is derived from an EMBL/GenBank/DDBJ whole genome shotgun (WGS) entry which is preliminary data.</text>
</comment>
<evidence type="ECO:0000313" key="3">
    <source>
        <dbReference type="Proteomes" id="UP000283128"/>
    </source>
</evidence>
<accession>A0A3S3U5U8</accession>
<organism evidence="2 3">
    <name type="scientific">Streptomyces antnestii</name>
    <dbReference type="NCBI Taxonomy" id="2494256"/>
    <lineage>
        <taxon>Bacteria</taxon>
        <taxon>Bacillati</taxon>
        <taxon>Actinomycetota</taxon>
        <taxon>Actinomycetes</taxon>
        <taxon>Kitasatosporales</taxon>
        <taxon>Streptomycetaceae</taxon>
        <taxon>Streptomyces</taxon>
    </lineage>
</organism>
<feature type="compositionally biased region" description="Low complexity" evidence="1">
    <location>
        <begin position="1"/>
        <end position="18"/>
    </location>
</feature>
<evidence type="ECO:0000313" key="2">
    <source>
        <dbReference type="EMBL" id="RVU16286.1"/>
    </source>
</evidence>
<name>A0A3S3U5U8_9ACTN</name>
<feature type="region of interest" description="Disordered" evidence="1">
    <location>
        <begin position="1"/>
        <end position="68"/>
    </location>
</feature>
<sequence>MSSLISSSVLSSWAAQASTRSAHPYRTTIGRSEMFERERGSGTAERSGAAGGPGAPCSTVAPHQDPHP</sequence>